<comment type="similarity">
    <text evidence="1">Belongs to the thioredoxin family. DsbA subfamily.</text>
</comment>
<sequence length="307" mass="33642">MNRFLLILGALLLFFATAHAQIAYDTASFNRALAAPAGASSFGYRKARVRTENLAGLLYKVHYQGPEEDYTLAGEVIGAAIGDPGIVEPFVNWMQQNAAQIAAQKEPVVVGLANAFTLTFLPGQGLSFVVAPVEVEPEAFGEPRHVLGSGEITIREYSDFECPACQALFTRALAQIKSRYVESGRARFEYRHFPLYEIHAQAVAAAEASECAADQDKFWAYHDALFTQGVGNYTALAETVGLDVDRFARCVADRTHKNLVEAHRAEADRLGLRGTPSVFVGPFLLPNPFDVDSYERYLRMAAAKSAR</sequence>
<dbReference type="Pfam" id="PF13462">
    <property type="entry name" value="Thioredoxin_4"/>
    <property type="match status" value="1"/>
</dbReference>
<evidence type="ECO:0000256" key="1">
    <source>
        <dbReference type="ARBA" id="ARBA00005791"/>
    </source>
</evidence>
<comment type="caution">
    <text evidence="8">The sequence shown here is derived from an EMBL/GenBank/DDBJ whole genome shotgun (WGS) entry which is preliminary data.</text>
</comment>
<dbReference type="InterPro" id="IPR013766">
    <property type="entry name" value="Thioredoxin_domain"/>
</dbReference>
<evidence type="ECO:0000256" key="4">
    <source>
        <dbReference type="ARBA" id="ARBA00023157"/>
    </source>
</evidence>
<accession>A0A7C4ZHP0</accession>
<dbReference type="Gene3D" id="3.40.30.10">
    <property type="entry name" value="Glutaredoxin"/>
    <property type="match status" value="1"/>
</dbReference>
<dbReference type="InterPro" id="IPR012336">
    <property type="entry name" value="Thioredoxin-like_fold"/>
</dbReference>
<keyword evidence="2 6" id="KW-0732">Signal</keyword>
<organism evidence="8">
    <name type="scientific">Oceanithermus profundus</name>
    <dbReference type="NCBI Taxonomy" id="187137"/>
    <lineage>
        <taxon>Bacteria</taxon>
        <taxon>Thermotogati</taxon>
        <taxon>Deinococcota</taxon>
        <taxon>Deinococci</taxon>
        <taxon>Thermales</taxon>
        <taxon>Thermaceae</taxon>
        <taxon>Oceanithermus</taxon>
    </lineage>
</organism>
<dbReference type="Proteomes" id="UP000885759">
    <property type="component" value="Unassembled WGS sequence"/>
</dbReference>
<evidence type="ECO:0000256" key="6">
    <source>
        <dbReference type="SAM" id="SignalP"/>
    </source>
</evidence>
<gene>
    <name evidence="8" type="ORF">ENK37_10295</name>
</gene>
<dbReference type="SUPFAM" id="SSF52833">
    <property type="entry name" value="Thioredoxin-like"/>
    <property type="match status" value="1"/>
</dbReference>
<dbReference type="PANTHER" id="PTHR13887">
    <property type="entry name" value="GLUTATHIONE S-TRANSFERASE KAPPA"/>
    <property type="match status" value="1"/>
</dbReference>
<protein>
    <submittedName>
        <fullName evidence="8">Thioredoxin</fullName>
    </submittedName>
</protein>
<evidence type="ECO:0000256" key="2">
    <source>
        <dbReference type="ARBA" id="ARBA00022729"/>
    </source>
</evidence>
<evidence type="ECO:0000256" key="5">
    <source>
        <dbReference type="ARBA" id="ARBA00023284"/>
    </source>
</evidence>
<dbReference type="PROSITE" id="PS51352">
    <property type="entry name" value="THIOREDOXIN_2"/>
    <property type="match status" value="1"/>
</dbReference>
<evidence type="ECO:0000259" key="7">
    <source>
        <dbReference type="PROSITE" id="PS51352"/>
    </source>
</evidence>
<feature type="domain" description="Thioredoxin" evidence="7">
    <location>
        <begin position="107"/>
        <end position="303"/>
    </location>
</feature>
<keyword evidence="4" id="KW-1015">Disulfide bond</keyword>
<dbReference type="GO" id="GO:0016491">
    <property type="term" value="F:oxidoreductase activity"/>
    <property type="evidence" value="ECO:0007669"/>
    <property type="project" value="UniProtKB-KW"/>
</dbReference>
<dbReference type="InterPro" id="IPR036249">
    <property type="entry name" value="Thioredoxin-like_sf"/>
</dbReference>
<name>A0A7C4ZHP0_9DEIN</name>
<evidence type="ECO:0000256" key="3">
    <source>
        <dbReference type="ARBA" id="ARBA00023002"/>
    </source>
</evidence>
<evidence type="ECO:0000313" key="8">
    <source>
        <dbReference type="EMBL" id="HGY10418.1"/>
    </source>
</evidence>
<proteinExistence type="inferred from homology"/>
<dbReference type="AlphaFoldDB" id="A0A7C4ZHP0"/>
<feature type="chain" id="PRO_5027946195" evidence="6">
    <location>
        <begin position="21"/>
        <end position="307"/>
    </location>
</feature>
<reference evidence="8" key="1">
    <citation type="journal article" date="2020" name="mSystems">
        <title>Genome- and Community-Level Interaction Insights into Carbon Utilization and Element Cycling Functions of Hydrothermarchaeota in Hydrothermal Sediment.</title>
        <authorList>
            <person name="Zhou Z."/>
            <person name="Liu Y."/>
            <person name="Xu W."/>
            <person name="Pan J."/>
            <person name="Luo Z.H."/>
            <person name="Li M."/>
        </authorList>
    </citation>
    <scope>NUCLEOTIDE SEQUENCE [LARGE SCALE GENOMIC DNA]</scope>
    <source>
        <strain evidence="8">HyVt-570</strain>
    </source>
</reference>
<dbReference type="EMBL" id="DRPZ01000258">
    <property type="protein sequence ID" value="HGY10418.1"/>
    <property type="molecule type" value="Genomic_DNA"/>
</dbReference>
<feature type="signal peptide" evidence="6">
    <location>
        <begin position="1"/>
        <end position="20"/>
    </location>
</feature>
<dbReference type="PANTHER" id="PTHR13887:SF14">
    <property type="entry name" value="DISULFIDE BOND FORMATION PROTEIN D"/>
    <property type="match status" value="1"/>
</dbReference>
<keyword evidence="3" id="KW-0560">Oxidoreductase</keyword>
<keyword evidence="5" id="KW-0676">Redox-active center</keyword>